<dbReference type="Gene3D" id="3.40.395.10">
    <property type="entry name" value="Adenoviral Proteinase, Chain A"/>
    <property type="match status" value="1"/>
</dbReference>
<dbReference type="STRING" id="1137138.A0A067NP63"/>
<dbReference type="VEuPathDB" id="FungiDB:PLEOSDRAFT_1026840"/>
<dbReference type="SUPFAM" id="SSF54001">
    <property type="entry name" value="Cysteine proteinases"/>
    <property type="match status" value="1"/>
</dbReference>
<reference evidence="8" key="1">
    <citation type="journal article" date="2014" name="Proc. Natl. Acad. Sci. U.S.A.">
        <title>Extensive sampling of basidiomycete genomes demonstrates inadequacy of the white-rot/brown-rot paradigm for wood decay fungi.</title>
        <authorList>
            <person name="Riley R."/>
            <person name="Salamov A.A."/>
            <person name="Brown D.W."/>
            <person name="Nagy L.G."/>
            <person name="Floudas D."/>
            <person name="Held B.W."/>
            <person name="Levasseur A."/>
            <person name="Lombard V."/>
            <person name="Morin E."/>
            <person name="Otillar R."/>
            <person name="Lindquist E.A."/>
            <person name="Sun H."/>
            <person name="LaButti K.M."/>
            <person name="Schmutz J."/>
            <person name="Jabbour D."/>
            <person name="Luo H."/>
            <person name="Baker S.E."/>
            <person name="Pisabarro A.G."/>
            <person name="Walton J.D."/>
            <person name="Blanchette R.A."/>
            <person name="Henrissat B."/>
            <person name="Martin F."/>
            <person name="Cullen D."/>
            <person name="Hibbett D.S."/>
            <person name="Grigoriev I.V."/>
        </authorList>
    </citation>
    <scope>NUCLEOTIDE SEQUENCE [LARGE SCALE GENOMIC DNA]</scope>
    <source>
        <strain evidence="8">PC15</strain>
    </source>
</reference>
<evidence type="ECO:0000256" key="1">
    <source>
        <dbReference type="ARBA" id="ARBA00005234"/>
    </source>
</evidence>
<dbReference type="AlphaFoldDB" id="A0A067NP63"/>
<comment type="similarity">
    <text evidence="1">Belongs to the peptidase C48 family.</text>
</comment>
<dbReference type="PANTHER" id="PTHR46896:SF3">
    <property type="entry name" value="FI06413P-RELATED"/>
    <property type="match status" value="1"/>
</dbReference>
<evidence type="ECO:0000259" key="6">
    <source>
        <dbReference type="PROSITE" id="PS50600"/>
    </source>
</evidence>
<proteinExistence type="inferred from homology"/>
<keyword evidence="3" id="KW-0645">Protease</keyword>
<evidence type="ECO:0000256" key="3">
    <source>
        <dbReference type="ARBA" id="ARBA00022670"/>
    </source>
</evidence>
<name>A0A067NP63_PLEO1</name>
<dbReference type="GO" id="GO:0070139">
    <property type="term" value="F:SUMO-specific endopeptidase activity"/>
    <property type="evidence" value="ECO:0007669"/>
    <property type="project" value="TreeGrafter"/>
</dbReference>
<dbReference type="GO" id="GO:0006508">
    <property type="term" value="P:proteolysis"/>
    <property type="evidence" value="ECO:0007669"/>
    <property type="project" value="UniProtKB-KW"/>
</dbReference>
<evidence type="ECO:0000313" key="7">
    <source>
        <dbReference type="EMBL" id="KDQ25882.1"/>
    </source>
</evidence>
<sequence>ILVYPPNTTGAVTIKNSDLDRLQPGEFLNDTLIEFGLKLWLKDLEESHPELAKDVYVFSSFFYKKL</sequence>
<evidence type="ECO:0000256" key="5">
    <source>
        <dbReference type="ARBA" id="ARBA00022801"/>
    </source>
</evidence>
<dbReference type="PANTHER" id="PTHR46896">
    <property type="entry name" value="SENTRIN-SPECIFIC PROTEASE"/>
    <property type="match status" value="1"/>
</dbReference>
<evidence type="ECO:0000256" key="2">
    <source>
        <dbReference type="ARBA" id="ARBA00022553"/>
    </source>
</evidence>
<evidence type="ECO:0000313" key="8">
    <source>
        <dbReference type="Proteomes" id="UP000027073"/>
    </source>
</evidence>
<dbReference type="EMBL" id="KL198010">
    <property type="protein sequence ID" value="KDQ25882.1"/>
    <property type="molecule type" value="Genomic_DNA"/>
</dbReference>
<keyword evidence="4" id="KW-0833">Ubl conjugation pathway</keyword>
<evidence type="ECO:0000256" key="4">
    <source>
        <dbReference type="ARBA" id="ARBA00022786"/>
    </source>
</evidence>
<keyword evidence="2" id="KW-0597">Phosphoprotein</keyword>
<dbReference type="InterPro" id="IPR003653">
    <property type="entry name" value="Peptidase_C48_C"/>
</dbReference>
<dbReference type="Proteomes" id="UP000027073">
    <property type="component" value="Unassembled WGS sequence"/>
</dbReference>
<dbReference type="InterPro" id="IPR051947">
    <property type="entry name" value="Sentrin-specific_protease"/>
</dbReference>
<keyword evidence="5" id="KW-0378">Hydrolase</keyword>
<gene>
    <name evidence="7" type="ORF">PLEOSDRAFT_1026840</name>
</gene>
<feature type="non-terminal residue" evidence="7">
    <location>
        <position position="1"/>
    </location>
</feature>
<dbReference type="GO" id="GO:0016926">
    <property type="term" value="P:protein desumoylation"/>
    <property type="evidence" value="ECO:0007669"/>
    <property type="project" value="TreeGrafter"/>
</dbReference>
<dbReference type="InParanoid" id="A0A067NP63"/>
<dbReference type="GO" id="GO:0005737">
    <property type="term" value="C:cytoplasm"/>
    <property type="evidence" value="ECO:0007669"/>
    <property type="project" value="TreeGrafter"/>
</dbReference>
<protein>
    <recommendedName>
        <fullName evidence="6">Ubiquitin-like protease family profile domain-containing protein</fullName>
    </recommendedName>
</protein>
<dbReference type="GO" id="GO:0005634">
    <property type="term" value="C:nucleus"/>
    <property type="evidence" value="ECO:0007669"/>
    <property type="project" value="TreeGrafter"/>
</dbReference>
<feature type="non-terminal residue" evidence="7">
    <location>
        <position position="66"/>
    </location>
</feature>
<dbReference type="HOGENOM" id="CLU_188059_0_0_1"/>
<accession>A0A067NP63</accession>
<feature type="domain" description="Ubiquitin-like protease family profile" evidence="6">
    <location>
        <begin position="12"/>
        <end position="66"/>
    </location>
</feature>
<dbReference type="OrthoDB" id="442460at2759"/>
<dbReference type="PROSITE" id="PS50600">
    <property type="entry name" value="ULP_PROTEASE"/>
    <property type="match status" value="1"/>
</dbReference>
<dbReference type="InterPro" id="IPR038765">
    <property type="entry name" value="Papain-like_cys_pep_sf"/>
</dbReference>
<organism evidence="7 8">
    <name type="scientific">Pleurotus ostreatus (strain PC15)</name>
    <name type="common">Oyster mushroom</name>
    <dbReference type="NCBI Taxonomy" id="1137138"/>
    <lineage>
        <taxon>Eukaryota</taxon>
        <taxon>Fungi</taxon>
        <taxon>Dikarya</taxon>
        <taxon>Basidiomycota</taxon>
        <taxon>Agaricomycotina</taxon>
        <taxon>Agaricomycetes</taxon>
        <taxon>Agaricomycetidae</taxon>
        <taxon>Agaricales</taxon>
        <taxon>Pleurotineae</taxon>
        <taxon>Pleurotaceae</taxon>
        <taxon>Pleurotus</taxon>
    </lineage>
</organism>